<dbReference type="InterPro" id="IPR023214">
    <property type="entry name" value="HAD_sf"/>
</dbReference>
<dbReference type="Proteomes" id="UP000501168">
    <property type="component" value="Chromosome"/>
</dbReference>
<evidence type="ECO:0000256" key="1">
    <source>
        <dbReference type="ARBA" id="ARBA00000830"/>
    </source>
</evidence>
<evidence type="ECO:0000256" key="6">
    <source>
        <dbReference type="ARBA" id="ARBA00022723"/>
    </source>
</evidence>
<dbReference type="FunFam" id="3.40.50.1000:FF:000022">
    <property type="entry name" value="Phosphoglycolate phosphatase"/>
    <property type="match status" value="1"/>
</dbReference>
<evidence type="ECO:0000256" key="9">
    <source>
        <dbReference type="ARBA" id="ARBA00023277"/>
    </source>
</evidence>
<dbReference type="SFLD" id="SFLDS00003">
    <property type="entry name" value="Haloacid_Dehalogenase"/>
    <property type="match status" value="1"/>
</dbReference>
<dbReference type="InterPro" id="IPR036412">
    <property type="entry name" value="HAD-like_sf"/>
</dbReference>
<dbReference type="InterPro" id="IPR041492">
    <property type="entry name" value="HAD_2"/>
</dbReference>
<evidence type="ECO:0000313" key="12">
    <source>
        <dbReference type="Proteomes" id="UP000501168"/>
    </source>
</evidence>
<evidence type="ECO:0000256" key="7">
    <source>
        <dbReference type="ARBA" id="ARBA00022801"/>
    </source>
</evidence>
<dbReference type="NCBIfam" id="TIGR01509">
    <property type="entry name" value="HAD-SF-IA-v3"/>
    <property type="match status" value="1"/>
</dbReference>
<accession>A0A6G9I9U4</accession>
<keyword evidence="12" id="KW-1185">Reference proteome</keyword>
<dbReference type="UniPathway" id="UPA00865">
    <property type="reaction ID" value="UER00834"/>
</dbReference>
<dbReference type="AlphaFoldDB" id="A0A6G9I9U4"/>
<dbReference type="InterPro" id="IPR023198">
    <property type="entry name" value="PGP-like_dom2"/>
</dbReference>
<dbReference type="InterPro" id="IPR037512">
    <property type="entry name" value="PGPase_prok"/>
</dbReference>
<evidence type="ECO:0000256" key="8">
    <source>
        <dbReference type="ARBA" id="ARBA00022842"/>
    </source>
</evidence>
<comment type="cofactor">
    <cofactor evidence="2 10">
        <name>Mg(2+)</name>
        <dbReference type="ChEBI" id="CHEBI:18420"/>
    </cofactor>
</comment>
<evidence type="ECO:0000256" key="10">
    <source>
        <dbReference type="HAMAP-Rule" id="MF_00495"/>
    </source>
</evidence>
<reference evidence="11 12" key="1">
    <citation type="submission" date="2020-03" db="EMBL/GenBank/DDBJ databases">
        <title>Complete genome sequence of Orbus sp. IPMB12 (BCRC 80908).</title>
        <authorList>
            <person name="Lo W.-S."/>
            <person name="Chang T.-H."/>
            <person name="Kuo C.-H."/>
        </authorList>
    </citation>
    <scope>NUCLEOTIDE SEQUENCE [LARGE SCALE GENOMIC DNA]</scope>
    <source>
        <strain evidence="11 12">IPMB12</strain>
    </source>
</reference>
<comment type="pathway">
    <text evidence="3 10">Organic acid metabolism; glycolate biosynthesis; glycolate from 2-phosphoglycolate: step 1/1.</text>
</comment>
<dbReference type="SUPFAM" id="SSF56784">
    <property type="entry name" value="HAD-like"/>
    <property type="match status" value="1"/>
</dbReference>
<dbReference type="PANTHER" id="PTHR43434:SF1">
    <property type="entry name" value="PHOSPHOGLYCOLATE PHOSPHATASE"/>
    <property type="match status" value="1"/>
</dbReference>
<organism evidence="11 12">
    <name type="scientific">Zophobihabitans entericus</name>
    <dbReference type="NCBI Taxonomy" id="1635327"/>
    <lineage>
        <taxon>Bacteria</taxon>
        <taxon>Pseudomonadati</taxon>
        <taxon>Pseudomonadota</taxon>
        <taxon>Gammaproteobacteria</taxon>
        <taxon>Orbales</taxon>
        <taxon>Orbaceae</taxon>
        <taxon>Zophobihabitans</taxon>
    </lineage>
</organism>
<evidence type="ECO:0000256" key="5">
    <source>
        <dbReference type="ARBA" id="ARBA00013078"/>
    </source>
</evidence>
<dbReference type="PRINTS" id="PR00413">
    <property type="entry name" value="HADHALOGNASE"/>
</dbReference>
<dbReference type="InParanoid" id="A0A6G9I9U4"/>
<dbReference type="EC" id="3.1.3.18" evidence="5 10"/>
<keyword evidence="8 10" id="KW-0460">Magnesium</keyword>
<comment type="similarity">
    <text evidence="4 10">Belongs to the HAD-like hydrolase superfamily. CbbY/CbbZ/Gph/YieH family.</text>
</comment>
<feature type="active site" description="Nucleophile" evidence="10">
    <location>
        <position position="16"/>
    </location>
</feature>
<dbReference type="GO" id="GO:0046295">
    <property type="term" value="P:glycolate biosynthetic process"/>
    <property type="evidence" value="ECO:0007669"/>
    <property type="project" value="UniProtKB-UniRule"/>
</dbReference>
<dbReference type="PANTHER" id="PTHR43434">
    <property type="entry name" value="PHOSPHOGLYCOLATE PHOSPHATASE"/>
    <property type="match status" value="1"/>
</dbReference>
<dbReference type="NCBIfam" id="NF009695">
    <property type="entry name" value="PRK13222.1-2"/>
    <property type="match status" value="1"/>
</dbReference>
<dbReference type="Pfam" id="PF13419">
    <property type="entry name" value="HAD_2"/>
    <property type="match status" value="1"/>
</dbReference>
<dbReference type="EMBL" id="CP050253">
    <property type="protein sequence ID" value="QIQ20607.1"/>
    <property type="molecule type" value="Genomic_DNA"/>
</dbReference>
<dbReference type="SFLD" id="SFLDG01129">
    <property type="entry name" value="C1.5:_HAD__Beta-PGM__Phosphata"/>
    <property type="match status" value="1"/>
</dbReference>
<dbReference type="FunCoup" id="A0A6G9I9U4">
    <property type="interactions" value="437"/>
</dbReference>
<feature type="binding site" evidence="10">
    <location>
        <position position="16"/>
    </location>
    <ligand>
        <name>Mg(2+)</name>
        <dbReference type="ChEBI" id="CHEBI:18420"/>
    </ligand>
</feature>
<keyword evidence="7 10" id="KW-0378">Hydrolase</keyword>
<dbReference type="Gene3D" id="3.40.50.1000">
    <property type="entry name" value="HAD superfamily/HAD-like"/>
    <property type="match status" value="1"/>
</dbReference>
<dbReference type="InterPro" id="IPR006439">
    <property type="entry name" value="HAD-SF_hydro_IA"/>
</dbReference>
<gene>
    <name evidence="11" type="ORF">IPMB12_02240</name>
</gene>
<dbReference type="GO" id="GO:0046872">
    <property type="term" value="F:metal ion binding"/>
    <property type="evidence" value="ECO:0007669"/>
    <property type="project" value="UniProtKB-KW"/>
</dbReference>
<sequence>MQKSHSLNQIQAIAFDLDGTLVDSAPGLALAVQLMLKELNLPTVTDEQVKNWVGNGVDVLVQRVFKQVNAPDELFTKARALFDKYYDQTIDEGTKLFPHVTETLRTLQENGYPLALVTNKPAQFLPSLLESLGIKSYFSLCLGGGDVIKLKPHPAPLYQVMATFGLYHDQLLFVGDSRNDISAAKNAHCPTVGLSYGYNYGESIASSEPDFLFDRFDEILSILPLPRAEPTK</sequence>
<dbReference type="KEGG" id="orb:IPMB12_02240"/>
<evidence type="ECO:0000313" key="11">
    <source>
        <dbReference type="EMBL" id="QIQ20607.1"/>
    </source>
</evidence>
<dbReference type="GO" id="GO:0005975">
    <property type="term" value="P:carbohydrate metabolic process"/>
    <property type="evidence" value="ECO:0007669"/>
    <property type="project" value="InterPro"/>
</dbReference>
<dbReference type="SFLD" id="SFLDG01135">
    <property type="entry name" value="C1.5.6:_HAD__Beta-PGM__Phospha"/>
    <property type="match status" value="1"/>
</dbReference>
<dbReference type="GO" id="GO:0008967">
    <property type="term" value="F:phosphoglycolate phosphatase activity"/>
    <property type="evidence" value="ECO:0007669"/>
    <property type="project" value="UniProtKB-UniRule"/>
</dbReference>
<name>A0A6G9I9U4_9GAMM</name>
<proteinExistence type="inferred from homology"/>
<evidence type="ECO:0000256" key="2">
    <source>
        <dbReference type="ARBA" id="ARBA00001946"/>
    </source>
</evidence>
<keyword evidence="9 10" id="KW-0119">Carbohydrate metabolism</keyword>
<dbReference type="NCBIfam" id="TIGR01549">
    <property type="entry name" value="HAD-SF-IA-v1"/>
    <property type="match status" value="1"/>
</dbReference>
<protein>
    <recommendedName>
        <fullName evidence="5 10">Phosphoglycolate phosphatase</fullName>
        <shortName evidence="10">PGP</shortName>
        <shortName evidence="10">PGPase</shortName>
        <ecNumber evidence="5 10">3.1.3.18</ecNumber>
    </recommendedName>
</protein>
<dbReference type="RefSeq" id="WP_166914538.1">
    <property type="nucleotide sequence ID" value="NZ_CP050253.1"/>
</dbReference>
<dbReference type="NCBIfam" id="TIGR01449">
    <property type="entry name" value="PGP_bact"/>
    <property type="match status" value="1"/>
</dbReference>
<dbReference type="Gene3D" id="1.10.150.240">
    <property type="entry name" value="Putative phosphatase, domain 2"/>
    <property type="match status" value="1"/>
</dbReference>
<dbReference type="InterPro" id="IPR050155">
    <property type="entry name" value="HAD-like_hydrolase_sf"/>
</dbReference>
<evidence type="ECO:0000256" key="3">
    <source>
        <dbReference type="ARBA" id="ARBA00004818"/>
    </source>
</evidence>
<comment type="catalytic activity">
    <reaction evidence="1 10">
        <text>2-phosphoglycolate + H2O = glycolate + phosphate</text>
        <dbReference type="Rhea" id="RHEA:14369"/>
        <dbReference type="ChEBI" id="CHEBI:15377"/>
        <dbReference type="ChEBI" id="CHEBI:29805"/>
        <dbReference type="ChEBI" id="CHEBI:43474"/>
        <dbReference type="ChEBI" id="CHEBI:58033"/>
        <dbReference type="EC" id="3.1.3.18"/>
    </reaction>
</comment>
<comment type="function">
    <text evidence="10">Specifically catalyzes the dephosphorylation of 2-phosphoglycolate. Is involved in the dissimilation of the intracellular 2-phosphoglycolate formed during the DNA repair of 3'-phosphoglycolate ends, a major class of DNA lesions induced by oxidative stress.</text>
</comment>
<feature type="binding site" evidence="10">
    <location>
        <position position="18"/>
    </location>
    <ligand>
        <name>Mg(2+)</name>
        <dbReference type="ChEBI" id="CHEBI:18420"/>
    </ligand>
</feature>
<dbReference type="CDD" id="cd16417">
    <property type="entry name" value="HAD_PGPase"/>
    <property type="match status" value="1"/>
</dbReference>
<dbReference type="GO" id="GO:0006281">
    <property type="term" value="P:DNA repair"/>
    <property type="evidence" value="ECO:0007669"/>
    <property type="project" value="TreeGrafter"/>
</dbReference>
<feature type="binding site" evidence="10">
    <location>
        <position position="176"/>
    </location>
    <ligand>
        <name>Mg(2+)</name>
        <dbReference type="ChEBI" id="CHEBI:18420"/>
    </ligand>
</feature>
<keyword evidence="6 10" id="KW-0479">Metal-binding</keyword>
<dbReference type="GO" id="GO:0005829">
    <property type="term" value="C:cytosol"/>
    <property type="evidence" value="ECO:0007669"/>
    <property type="project" value="TreeGrafter"/>
</dbReference>
<evidence type="ECO:0000256" key="4">
    <source>
        <dbReference type="ARBA" id="ARBA00006171"/>
    </source>
</evidence>
<dbReference type="HAMAP" id="MF_00495">
    <property type="entry name" value="GPH_hydrolase_bact"/>
    <property type="match status" value="1"/>
</dbReference>